<evidence type="ECO:0000256" key="7">
    <source>
        <dbReference type="HAMAP-Rule" id="MF_01207"/>
    </source>
</evidence>
<dbReference type="InterPro" id="IPR013130">
    <property type="entry name" value="Fe3_Rdtase_TM_dom"/>
</dbReference>
<keyword evidence="5 7" id="KW-0408">Iron</keyword>
<feature type="transmembrane region" description="Helical" evidence="7">
    <location>
        <begin position="173"/>
        <end position="193"/>
    </location>
</feature>
<dbReference type="InterPro" id="IPR022837">
    <property type="entry name" value="MsrQ-like"/>
</dbReference>
<comment type="subunit">
    <text evidence="7">Heterodimer of a catalytic subunit (MsrP) and a heme-binding subunit (MsrQ).</text>
</comment>
<feature type="transmembrane region" description="Helical" evidence="7">
    <location>
        <begin position="117"/>
        <end position="138"/>
    </location>
</feature>
<evidence type="ECO:0000313" key="9">
    <source>
        <dbReference type="EMBL" id="BDG04040.1"/>
    </source>
</evidence>
<feature type="transmembrane region" description="Helical" evidence="7">
    <location>
        <begin position="48"/>
        <end position="67"/>
    </location>
</feature>
<evidence type="ECO:0000259" key="8">
    <source>
        <dbReference type="Pfam" id="PF01794"/>
    </source>
</evidence>
<keyword evidence="3 7" id="KW-0812">Transmembrane</keyword>
<comment type="function">
    <text evidence="7">Part of the MsrPQ system that repairs oxidized cell envelope proteins containing methionine sulfoxide residues (Met-O), using respiratory chain electrons. Thus protects these proteins from oxidative-stress damage caused by reactive species of oxygen and chlorine. MsrPQ is essential for the maintenance of envelope integrity under bleach stress, rescuing a wide series of structurally unrelated cell envelope proteins from methionine oxidation. MsrQ provides electrons for reduction to the reductase catalytic subunit MsrP, using the quinone pool of the respiratory chain.</text>
</comment>
<feature type="transmembrane region" description="Helical" evidence="7">
    <location>
        <begin position="79"/>
        <end position="97"/>
    </location>
</feature>
<feature type="domain" description="Ferric oxidoreductase" evidence="8">
    <location>
        <begin position="47"/>
        <end position="161"/>
    </location>
</feature>
<keyword evidence="10" id="KW-1185">Reference proteome</keyword>
<dbReference type="HAMAP" id="MF_01207">
    <property type="entry name" value="MsrQ"/>
    <property type="match status" value="1"/>
</dbReference>
<dbReference type="EMBL" id="AP025591">
    <property type="protein sequence ID" value="BDG04040.1"/>
    <property type="molecule type" value="Genomic_DNA"/>
</dbReference>
<organism evidence="9 10">
    <name type="scientific">Anaeromyxobacter oryzae</name>
    <dbReference type="NCBI Taxonomy" id="2918170"/>
    <lineage>
        <taxon>Bacteria</taxon>
        <taxon>Pseudomonadati</taxon>
        <taxon>Myxococcota</taxon>
        <taxon>Myxococcia</taxon>
        <taxon>Myxococcales</taxon>
        <taxon>Cystobacterineae</taxon>
        <taxon>Anaeromyxobacteraceae</taxon>
        <taxon>Anaeromyxobacter</taxon>
    </lineage>
</organism>
<feature type="transmembrane region" description="Helical" evidence="7">
    <location>
        <begin position="150"/>
        <end position="167"/>
    </location>
</feature>
<keyword evidence="4 7" id="KW-1133">Transmembrane helix</keyword>
<comment type="cofactor">
    <cofactor evidence="7">
        <name>heme b</name>
        <dbReference type="ChEBI" id="CHEBI:60344"/>
    </cofactor>
    <text evidence="7">Binds 1 heme b (iron(II)-protoporphyrin IX) group per subunit.</text>
</comment>
<dbReference type="PANTHER" id="PTHR36964">
    <property type="entry name" value="PROTEIN-METHIONINE-SULFOXIDE REDUCTASE HEME-BINDING SUBUNIT MSRQ"/>
    <property type="match status" value="1"/>
</dbReference>
<protein>
    <recommendedName>
        <fullName evidence="7">Protein-methionine-sulfoxide reductase heme-binding subunit MsrQ</fullName>
    </recommendedName>
    <alternativeName>
        <fullName evidence="7">Flavocytochrome MsrQ</fullName>
    </alternativeName>
</protein>
<evidence type="ECO:0000256" key="3">
    <source>
        <dbReference type="ARBA" id="ARBA00022692"/>
    </source>
</evidence>
<keyword evidence="7" id="KW-1003">Cell membrane</keyword>
<proteinExistence type="inferred from homology"/>
<keyword evidence="7" id="KW-0288">FMN</keyword>
<evidence type="ECO:0000256" key="2">
    <source>
        <dbReference type="ARBA" id="ARBA00022448"/>
    </source>
</evidence>
<evidence type="ECO:0000313" key="10">
    <source>
        <dbReference type="Proteomes" id="UP001162891"/>
    </source>
</evidence>
<keyword evidence="7" id="KW-0249">Electron transport</keyword>
<dbReference type="Proteomes" id="UP001162891">
    <property type="component" value="Chromosome"/>
</dbReference>
<keyword evidence="6 7" id="KW-0472">Membrane</keyword>
<keyword evidence="7" id="KW-0349">Heme</keyword>
<keyword evidence="2 7" id="KW-0813">Transport</keyword>
<dbReference type="Pfam" id="PF01794">
    <property type="entry name" value="Ferric_reduct"/>
    <property type="match status" value="1"/>
</dbReference>
<comment type="cofactor">
    <cofactor evidence="7">
        <name>FMN</name>
        <dbReference type="ChEBI" id="CHEBI:58210"/>
    </cofactor>
    <text evidence="7">Binds 1 FMN per subunit.</text>
</comment>
<evidence type="ECO:0000256" key="6">
    <source>
        <dbReference type="ARBA" id="ARBA00023136"/>
    </source>
</evidence>
<accession>A0ABN6MST6</accession>
<gene>
    <name evidence="7 9" type="primary">msrQ</name>
    <name evidence="9" type="ORF">AMOR_30360</name>
</gene>
<comment type="caution">
    <text evidence="7">Lacks conserved residue(s) required for the propagation of feature annotation.</text>
</comment>
<evidence type="ECO:0000256" key="5">
    <source>
        <dbReference type="ARBA" id="ARBA00023004"/>
    </source>
</evidence>
<comment type="similarity">
    <text evidence="7">Belongs to the MsrQ family.</text>
</comment>
<name>A0ABN6MST6_9BACT</name>
<keyword evidence="7" id="KW-0479">Metal-binding</keyword>
<dbReference type="RefSeq" id="WP_248352415.1">
    <property type="nucleotide sequence ID" value="NZ_AP025591.1"/>
</dbReference>
<comment type="subcellular location">
    <subcellularLocation>
        <location evidence="7">Cell membrane</location>
        <topology evidence="7">Multi-pass membrane protein</topology>
    </subcellularLocation>
    <subcellularLocation>
        <location evidence="1">Membrane</location>
        <topology evidence="1">Multi-pass membrane protein</topology>
    </subcellularLocation>
</comment>
<sequence>MKWTPARTRALKASAFVLCLVPLAKIAFDAFTDGLGANPIEQVLNRLGFWTLTLLTLSLVPTPVKELLGVAWPVRLRRLLGLFAFAYATLHLCWYVGVDQFFDLHVLAKDVLKRKFMAVGFVAWLSLAPLAVTSTDRWVRRLGFPRWKRLHRLAYAAAVLGIVHFVWRVKADALRPYVFATILAGLLGARVAVRLARARAATAAPGLARGAGDTGAGAGGA</sequence>
<keyword evidence="7" id="KW-0285">Flavoprotein</keyword>
<evidence type="ECO:0000256" key="4">
    <source>
        <dbReference type="ARBA" id="ARBA00022989"/>
    </source>
</evidence>
<dbReference type="PANTHER" id="PTHR36964:SF1">
    <property type="entry name" value="PROTEIN-METHIONINE-SULFOXIDE REDUCTASE HEME-BINDING SUBUNIT MSRQ"/>
    <property type="match status" value="1"/>
</dbReference>
<reference evidence="10" key="1">
    <citation type="journal article" date="2022" name="Int. J. Syst. Evol. Microbiol.">
        <title>Anaeromyxobacter oryzae sp. nov., Anaeromyxobacter diazotrophicus sp. nov. and Anaeromyxobacter paludicola sp. nov., isolated from paddy soils.</title>
        <authorList>
            <person name="Itoh H."/>
            <person name="Xu Z."/>
            <person name="Mise K."/>
            <person name="Masuda Y."/>
            <person name="Ushijima N."/>
            <person name="Hayakawa C."/>
            <person name="Shiratori Y."/>
            <person name="Senoo K."/>
        </authorList>
    </citation>
    <scope>NUCLEOTIDE SEQUENCE [LARGE SCALE GENOMIC DNA]</scope>
    <source>
        <strain evidence="10">Red232</strain>
    </source>
</reference>
<evidence type="ECO:0000256" key="1">
    <source>
        <dbReference type="ARBA" id="ARBA00004141"/>
    </source>
</evidence>